<dbReference type="EMBL" id="AAEW02000001">
    <property type="protein sequence ID" value="EAT17282.1"/>
    <property type="molecule type" value="Genomic_DNA"/>
</dbReference>
<proteinExistence type="inferred from homology"/>
<feature type="domain" description="Capsule synthesis protein CapA" evidence="2">
    <location>
        <begin position="8"/>
        <end position="245"/>
    </location>
</feature>
<evidence type="ECO:0000313" key="4">
    <source>
        <dbReference type="Proteomes" id="UP000005695"/>
    </source>
</evidence>
<dbReference type="InterPro" id="IPR029052">
    <property type="entry name" value="Metallo-depent_PP-like"/>
</dbReference>
<protein>
    <submittedName>
        <fullName evidence="3">Enzyme of poly-gamma-glutamate biosynthesis (Capsule formation)-like</fullName>
    </submittedName>
</protein>
<accession>Q1K421</accession>
<comment type="caution">
    <text evidence="3">The sequence shown here is derived from an EMBL/GenBank/DDBJ whole genome shotgun (WGS) entry which is preliminary data.</text>
</comment>
<dbReference type="Pfam" id="PF09587">
    <property type="entry name" value="PGA_cap"/>
    <property type="match status" value="1"/>
</dbReference>
<evidence type="ECO:0000259" key="2">
    <source>
        <dbReference type="SMART" id="SM00854"/>
    </source>
</evidence>
<reference evidence="3" key="1">
    <citation type="submission" date="2006-05" db="EMBL/GenBank/DDBJ databases">
        <title>Annotation of the draft genome assembly of Desulfuromonas acetoxidans DSM 684.</title>
        <authorList>
            <consortium name="US DOE Joint Genome Institute (JGI-ORNL)"/>
            <person name="Larimer F."/>
            <person name="Land M."/>
            <person name="Hauser L."/>
        </authorList>
    </citation>
    <scope>NUCLEOTIDE SEQUENCE [LARGE SCALE GENOMIC DNA]</scope>
    <source>
        <strain evidence="3">DSM 684</strain>
    </source>
</reference>
<dbReference type="PANTHER" id="PTHR33393">
    <property type="entry name" value="POLYGLUTAMINE SYNTHESIS ACCESSORY PROTEIN RV0574C-RELATED"/>
    <property type="match status" value="1"/>
</dbReference>
<dbReference type="RefSeq" id="WP_005997539.1">
    <property type="nucleotide sequence ID" value="NZ_AAEW02000001.1"/>
</dbReference>
<gene>
    <name evidence="3" type="ORF">Dace_3148</name>
</gene>
<organism evidence="3 4">
    <name type="scientific">Desulfuromonas acetoxidans (strain DSM 684 / 11070)</name>
    <dbReference type="NCBI Taxonomy" id="281689"/>
    <lineage>
        <taxon>Bacteria</taxon>
        <taxon>Pseudomonadati</taxon>
        <taxon>Thermodesulfobacteriota</taxon>
        <taxon>Desulfuromonadia</taxon>
        <taxon>Desulfuromonadales</taxon>
        <taxon>Desulfuromonadaceae</taxon>
        <taxon>Desulfuromonas</taxon>
    </lineage>
</organism>
<name>Q1K421_DESA6</name>
<evidence type="ECO:0000256" key="1">
    <source>
        <dbReference type="ARBA" id="ARBA00005662"/>
    </source>
</evidence>
<reference evidence="3" key="2">
    <citation type="submission" date="2006-05" db="EMBL/GenBank/DDBJ databases">
        <title>Sequencing of the draft genome and assembly of Desulfuromonas acetoxidans DSM 684.</title>
        <authorList>
            <consortium name="US DOE Joint Genome Institute (JGI-PGF)"/>
            <person name="Copeland A."/>
            <person name="Lucas S."/>
            <person name="Lapidus A."/>
            <person name="Barry K."/>
            <person name="Detter J.C."/>
            <person name="Glavina del Rio T."/>
            <person name="Hammon N."/>
            <person name="Israni S."/>
            <person name="Dalin E."/>
            <person name="Tice H."/>
            <person name="Bruce D."/>
            <person name="Pitluck S."/>
            <person name="Richardson P."/>
        </authorList>
    </citation>
    <scope>NUCLEOTIDE SEQUENCE [LARGE SCALE GENOMIC DNA]</scope>
    <source>
        <strain evidence="3">DSM 684</strain>
    </source>
</reference>
<sequence length="358" mass="39568">MASNPSIRLAIIGDLLFTTPYASQNGSRGLESVSAQITTLFANCDLVVANLESTLAADQQVATEPRVLGTAQQFDSLIQAHINVVTLANNHAFDALDEGFRKTSDKLNELGIHAFGAGNNLTAAQAPVSLTMNGVRIAFIGAVATSTGMGTFAGNDSAGVAPLETRAICDQIQQLKTSHDHVVFIPHWGEERFRFPAPDQVAQGRAFIDAGASVVAGHHPHVLQGTETYHHGVITYSLGNFLSNPVYWQDGDSLTWDKFERTSQIIVFELDQEKITRIEQVPVFDDGTQIRIEESGWGEKCLHHADNYLRQGITPARYAKEVFRVHKLLPFKSRLRWDTIRRLRPKHFKKAVKLFLNN</sequence>
<evidence type="ECO:0000313" key="3">
    <source>
        <dbReference type="EMBL" id="EAT17282.1"/>
    </source>
</evidence>
<dbReference type="PANTHER" id="PTHR33393:SF11">
    <property type="entry name" value="POLYGLUTAMINE SYNTHESIS ACCESSORY PROTEIN RV0574C-RELATED"/>
    <property type="match status" value="1"/>
</dbReference>
<dbReference type="CDD" id="cd07381">
    <property type="entry name" value="MPP_CapA"/>
    <property type="match status" value="1"/>
</dbReference>
<dbReference type="OrthoDB" id="5405713at2"/>
<dbReference type="Gene3D" id="3.60.21.10">
    <property type="match status" value="1"/>
</dbReference>
<comment type="similarity">
    <text evidence="1">Belongs to the CapA family.</text>
</comment>
<dbReference type="SUPFAM" id="SSF56300">
    <property type="entry name" value="Metallo-dependent phosphatases"/>
    <property type="match status" value="1"/>
</dbReference>
<dbReference type="SMART" id="SM00854">
    <property type="entry name" value="PGA_cap"/>
    <property type="match status" value="1"/>
</dbReference>
<keyword evidence="4" id="KW-1185">Reference proteome</keyword>
<dbReference type="AlphaFoldDB" id="Q1K421"/>
<dbReference type="InterPro" id="IPR052169">
    <property type="entry name" value="CW_Biosynth-Accessory"/>
</dbReference>
<dbReference type="Proteomes" id="UP000005695">
    <property type="component" value="Unassembled WGS sequence"/>
</dbReference>
<dbReference type="InterPro" id="IPR019079">
    <property type="entry name" value="Capsule_synth_CapA"/>
</dbReference>